<protein>
    <submittedName>
        <fullName evidence="1">Uncharacterized protein</fullName>
    </submittedName>
</protein>
<proteinExistence type="predicted"/>
<dbReference type="EMBL" id="BJUA01000006">
    <property type="protein sequence ID" value="GEK17832.1"/>
    <property type="molecule type" value="Genomic_DNA"/>
</dbReference>
<name>A0A510UT67_9CELL</name>
<dbReference type="Proteomes" id="UP000321386">
    <property type="component" value="Unassembled WGS sequence"/>
</dbReference>
<dbReference type="OrthoDB" id="4828553at2"/>
<accession>A0A510UT67</accession>
<organism evidence="1 2">
    <name type="scientific">Cellulomonas persica</name>
    <dbReference type="NCBI Taxonomy" id="76861"/>
    <lineage>
        <taxon>Bacteria</taxon>
        <taxon>Bacillati</taxon>
        <taxon>Actinomycetota</taxon>
        <taxon>Actinomycetes</taxon>
        <taxon>Micrococcales</taxon>
        <taxon>Cellulomonadaceae</taxon>
        <taxon>Cellulomonas</taxon>
    </lineage>
</organism>
<gene>
    <name evidence="1" type="ORF">CPE01_15650</name>
</gene>
<comment type="caution">
    <text evidence="1">The sequence shown here is derived from an EMBL/GenBank/DDBJ whole genome shotgun (WGS) entry which is preliminary data.</text>
</comment>
<evidence type="ECO:0000313" key="2">
    <source>
        <dbReference type="Proteomes" id="UP000321386"/>
    </source>
</evidence>
<reference evidence="1 2" key="1">
    <citation type="submission" date="2019-07" db="EMBL/GenBank/DDBJ databases">
        <title>Whole genome shotgun sequence of Cellulomonas persica NBRC 101101.</title>
        <authorList>
            <person name="Hosoyama A."/>
            <person name="Uohara A."/>
            <person name="Ohji S."/>
            <person name="Ichikawa N."/>
        </authorList>
    </citation>
    <scope>NUCLEOTIDE SEQUENCE [LARGE SCALE GENOMIC DNA]</scope>
    <source>
        <strain evidence="1 2">NBRC 101101</strain>
    </source>
</reference>
<dbReference type="RefSeq" id="WP_146806088.1">
    <property type="nucleotide sequence ID" value="NZ_BJUA01000006.1"/>
</dbReference>
<dbReference type="AlphaFoldDB" id="A0A510UT67"/>
<sequence>MSGAQVSPWGARRSDEPRCVVQADVSPTALLDALARALSPCGFRVRTVPGGLDAVRGVRGGYGLSEVLQLPLMTVLARVEVQVRVLDEASGGARIGVTCTAGASEVGAGKRVARALTGAVARLERAGATVHVGEWSAAWERAQHDAG</sequence>
<keyword evidence="2" id="KW-1185">Reference proteome</keyword>
<evidence type="ECO:0000313" key="1">
    <source>
        <dbReference type="EMBL" id="GEK17832.1"/>
    </source>
</evidence>